<dbReference type="Pfam" id="PF00201">
    <property type="entry name" value="UDPGT"/>
    <property type="match status" value="1"/>
</dbReference>
<dbReference type="Gene3D" id="3.40.50.2000">
    <property type="entry name" value="Glycogen Phosphorylase B"/>
    <property type="match status" value="2"/>
</dbReference>
<comment type="similarity">
    <text evidence="1 4">Belongs to the UDP-glycosyltransferase family.</text>
</comment>
<dbReference type="PANTHER" id="PTHR48048">
    <property type="entry name" value="GLYCOSYLTRANSFERASE"/>
    <property type="match status" value="1"/>
</dbReference>
<dbReference type="InterPro" id="IPR002213">
    <property type="entry name" value="UDP_glucos_trans"/>
</dbReference>
<sequence length="457" mass="51192">MKSELIFIPYPGIGHLRSTVEMAKLLVDQENHLSISVLIIPFITGAEAGASAYVAALAASSNDRLRYQIITGGDQTTAEPKMPDTHIENHKPQIRLAVAKLADGYSTQPNSPRIAGFVVDMFCTSTTEVADEFGVPSYLFYTSNAGILALGFHIKMLYDENRYDVNENDFEDSEAELIVPSLTRPYPVKCLPPGFASKVWLPVYIHLTRKFRAMKVGPLLHLEKQVDEKQPEILRWLDEQPARSVVFLCFGSMGGFGVEQVREIAVALERSGHRFLWSLRRASEDIMKEFPGEFTNLEEILPEGFLVRTEEKGKVIGWAPQVAVLENPAIGGFVTHCGWNSTLESLWFGVPTLAWPLYAEQKFNAFEMVEELGLAVEIKRYWRGDHLAGAAKHLVTAEEIERGIMSLMVQDSDVRKRVTEMSEKCRVALMDGGSSRIALQKFIEDVKKNIVSPDKEI</sequence>
<evidence type="ECO:0000256" key="1">
    <source>
        <dbReference type="ARBA" id="ARBA00009995"/>
    </source>
</evidence>
<dbReference type="Proteomes" id="UP000836841">
    <property type="component" value="Chromosome 3"/>
</dbReference>
<gene>
    <name evidence="6" type="ORF">TAV2_LOCUS11188</name>
</gene>
<dbReference type="InterPro" id="IPR035595">
    <property type="entry name" value="UDP_glycos_trans_CS"/>
</dbReference>
<evidence type="ECO:0000256" key="4">
    <source>
        <dbReference type="RuleBase" id="RU003718"/>
    </source>
</evidence>
<dbReference type="EMBL" id="OU466859">
    <property type="protein sequence ID" value="CAH2053077.1"/>
    <property type="molecule type" value="Genomic_DNA"/>
</dbReference>
<dbReference type="AlphaFoldDB" id="A0AAU9RXD9"/>
<reference evidence="6 7" key="1">
    <citation type="submission" date="2022-03" db="EMBL/GenBank/DDBJ databases">
        <authorList>
            <person name="Nunn A."/>
            <person name="Chopra R."/>
            <person name="Nunn A."/>
            <person name="Contreras Garrido A."/>
        </authorList>
    </citation>
    <scope>NUCLEOTIDE SEQUENCE [LARGE SCALE GENOMIC DNA]</scope>
</reference>
<accession>A0AAU9RXD9</accession>
<keyword evidence="3 4" id="KW-0808">Transferase</keyword>
<dbReference type="PANTHER" id="PTHR48048:SF45">
    <property type="entry name" value="GLYCOSYLTRANSFERASE"/>
    <property type="match status" value="1"/>
</dbReference>
<proteinExistence type="inferred from homology"/>
<dbReference type="CDD" id="cd03784">
    <property type="entry name" value="GT1_Gtf-like"/>
    <property type="match status" value="1"/>
</dbReference>
<evidence type="ECO:0000313" key="6">
    <source>
        <dbReference type="EMBL" id="CAH2053077.1"/>
    </source>
</evidence>
<evidence type="ECO:0000256" key="3">
    <source>
        <dbReference type="ARBA" id="ARBA00022679"/>
    </source>
</evidence>
<dbReference type="EC" id="2.4.1.-" evidence="5"/>
<dbReference type="InterPro" id="IPR050481">
    <property type="entry name" value="UDP-glycosyltransf_plant"/>
</dbReference>
<dbReference type="FunFam" id="3.40.50.2000:FF:000056">
    <property type="entry name" value="Glycosyltransferase"/>
    <property type="match status" value="1"/>
</dbReference>
<evidence type="ECO:0000256" key="5">
    <source>
        <dbReference type="RuleBase" id="RU362057"/>
    </source>
</evidence>
<name>A0AAU9RXD9_THLAR</name>
<evidence type="ECO:0000313" key="7">
    <source>
        <dbReference type="Proteomes" id="UP000836841"/>
    </source>
</evidence>
<keyword evidence="2 4" id="KW-0328">Glycosyltransferase</keyword>
<organism evidence="6 7">
    <name type="scientific">Thlaspi arvense</name>
    <name type="common">Field penny-cress</name>
    <dbReference type="NCBI Taxonomy" id="13288"/>
    <lineage>
        <taxon>Eukaryota</taxon>
        <taxon>Viridiplantae</taxon>
        <taxon>Streptophyta</taxon>
        <taxon>Embryophyta</taxon>
        <taxon>Tracheophyta</taxon>
        <taxon>Spermatophyta</taxon>
        <taxon>Magnoliopsida</taxon>
        <taxon>eudicotyledons</taxon>
        <taxon>Gunneridae</taxon>
        <taxon>Pentapetalae</taxon>
        <taxon>rosids</taxon>
        <taxon>malvids</taxon>
        <taxon>Brassicales</taxon>
        <taxon>Brassicaceae</taxon>
        <taxon>Thlaspideae</taxon>
        <taxon>Thlaspi</taxon>
    </lineage>
</organism>
<dbReference type="GO" id="GO:0035251">
    <property type="term" value="F:UDP-glucosyltransferase activity"/>
    <property type="evidence" value="ECO:0007669"/>
    <property type="project" value="InterPro"/>
</dbReference>
<protein>
    <recommendedName>
        <fullName evidence="5">Glycosyltransferase</fullName>
        <ecNumber evidence="5">2.4.1.-</ecNumber>
    </recommendedName>
</protein>
<evidence type="ECO:0000256" key="2">
    <source>
        <dbReference type="ARBA" id="ARBA00022676"/>
    </source>
</evidence>
<dbReference type="PROSITE" id="PS00375">
    <property type="entry name" value="UDPGT"/>
    <property type="match status" value="1"/>
</dbReference>
<keyword evidence="7" id="KW-1185">Reference proteome</keyword>
<dbReference type="SUPFAM" id="SSF53756">
    <property type="entry name" value="UDP-Glycosyltransferase/glycogen phosphorylase"/>
    <property type="match status" value="1"/>
</dbReference>